<dbReference type="OrthoDB" id="554695at2"/>
<feature type="transmembrane region" description="Helical" evidence="8">
    <location>
        <begin position="246"/>
        <end position="267"/>
    </location>
</feature>
<evidence type="ECO:0000256" key="3">
    <source>
        <dbReference type="ARBA" id="ARBA00022448"/>
    </source>
</evidence>
<proteinExistence type="inferred from homology"/>
<keyword evidence="6 8" id="KW-1133">Transmembrane helix</keyword>
<feature type="transmembrane region" description="Helical" evidence="8">
    <location>
        <begin position="207"/>
        <end position="234"/>
    </location>
</feature>
<dbReference type="Pfam" id="PF01925">
    <property type="entry name" value="TauE"/>
    <property type="match status" value="1"/>
</dbReference>
<evidence type="ECO:0000256" key="2">
    <source>
        <dbReference type="ARBA" id="ARBA00009142"/>
    </source>
</evidence>
<dbReference type="GO" id="GO:0005886">
    <property type="term" value="C:plasma membrane"/>
    <property type="evidence" value="ECO:0007669"/>
    <property type="project" value="UniProtKB-SubCell"/>
</dbReference>
<evidence type="ECO:0000313" key="9">
    <source>
        <dbReference type="EMBL" id="TDO32209.1"/>
    </source>
</evidence>
<evidence type="ECO:0000313" key="10">
    <source>
        <dbReference type="Proteomes" id="UP000294901"/>
    </source>
</evidence>
<keyword evidence="10" id="KW-1185">Reference proteome</keyword>
<comment type="subcellular location">
    <subcellularLocation>
        <location evidence="1 8">Cell membrane</location>
        <topology evidence="1 8">Multi-pass membrane protein</topology>
    </subcellularLocation>
</comment>
<evidence type="ECO:0000256" key="4">
    <source>
        <dbReference type="ARBA" id="ARBA00022475"/>
    </source>
</evidence>
<gene>
    <name evidence="9" type="ORF">C8E87_7659</name>
</gene>
<evidence type="ECO:0000256" key="8">
    <source>
        <dbReference type="RuleBase" id="RU363041"/>
    </source>
</evidence>
<dbReference type="PROSITE" id="PS51257">
    <property type="entry name" value="PROKAR_LIPOPROTEIN"/>
    <property type="match status" value="1"/>
</dbReference>
<feature type="transmembrane region" description="Helical" evidence="8">
    <location>
        <begin position="117"/>
        <end position="135"/>
    </location>
</feature>
<feature type="transmembrane region" description="Helical" evidence="8">
    <location>
        <begin position="22"/>
        <end position="47"/>
    </location>
</feature>
<feature type="transmembrane region" description="Helical" evidence="8">
    <location>
        <begin position="156"/>
        <end position="187"/>
    </location>
</feature>
<dbReference type="InterPro" id="IPR052017">
    <property type="entry name" value="TSUP"/>
</dbReference>
<name>A0A4R6J9C7_9ACTN</name>
<keyword evidence="5 8" id="KW-0812">Transmembrane</keyword>
<accession>A0A4R6J9C7</accession>
<organism evidence="9 10">
    <name type="scientific">Paractinoplanes brasiliensis</name>
    <dbReference type="NCBI Taxonomy" id="52695"/>
    <lineage>
        <taxon>Bacteria</taxon>
        <taxon>Bacillati</taxon>
        <taxon>Actinomycetota</taxon>
        <taxon>Actinomycetes</taxon>
        <taxon>Micromonosporales</taxon>
        <taxon>Micromonosporaceae</taxon>
        <taxon>Paractinoplanes</taxon>
    </lineage>
</organism>
<dbReference type="InterPro" id="IPR002781">
    <property type="entry name" value="TM_pro_TauE-like"/>
</dbReference>
<evidence type="ECO:0000256" key="1">
    <source>
        <dbReference type="ARBA" id="ARBA00004651"/>
    </source>
</evidence>
<dbReference type="AlphaFoldDB" id="A0A4R6J9C7"/>
<feature type="transmembrane region" description="Helical" evidence="8">
    <location>
        <begin position="91"/>
        <end position="111"/>
    </location>
</feature>
<evidence type="ECO:0000256" key="5">
    <source>
        <dbReference type="ARBA" id="ARBA00022692"/>
    </source>
</evidence>
<evidence type="ECO:0000256" key="7">
    <source>
        <dbReference type="ARBA" id="ARBA00023136"/>
    </source>
</evidence>
<keyword evidence="7 8" id="KW-0472">Membrane</keyword>
<protein>
    <recommendedName>
        <fullName evidence="8">Probable membrane transporter protein</fullName>
    </recommendedName>
</protein>
<dbReference type="PANTHER" id="PTHR30269">
    <property type="entry name" value="TRANSMEMBRANE PROTEIN YFCA"/>
    <property type="match status" value="1"/>
</dbReference>
<comment type="caution">
    <text evidence="9">The sequence shown here is derived from an EMBL/GenBank/DDBJ whole genome shotgun (WGS) entry which is preliminary data.</text>
</comment>
<evidence type="ECO:0000256" key="6">
    <source>
        <dbReference type="ARBA" id="ARBA00022989"/>
    </source>
</evidence>
<dbReference type="PANTHER" id="PTHR30269:SF0">
    <property type="entry name" value="MEMBRANE TRANSPORTER PROTEIN YFCA-RELATED"/>
    <property type="match status" value="1"/>
</dbReference>
<keyword evidence="3" id="KW-0813">Transport</keyword>
<sequence>MGGDREGVVAVEWLYGLEWQTVALLLVVACAAGWVDAVVGGGGLVLVPALMLGLPGMSPVTALGTNKVASICGTTSAAITYARRTKIDWRMAGPAAALAVVFSGTGALAASHIPVEYFRPAVMVLLLLVLAFVVARPSFGVLVTEPEQTLRRRITAVLLAGTAIAFYDGVFGPGTGTFLIIAFTALLGMDFVASSATAKILNAGTNLGALIVFTAGGHVLWKLGLAMAVCNIVGARFGARTALKRGAGFVRVVLVLVVVAMVARLGAQYL</sequence>
<reference evidence="9 10" key="1">
    <citation type="submission" date="2019-03" db="EMBL/GenBank/DDBJ databases">
        <title>Sequencing the genomes of 1000 actinobacteria strains.</title>
        <authorList>
            <person name="Klenk H.-P."/>
        </authorList>
    </citation>
    <scope>NUCLEOTIDE SEQUENCE [LARGE SCALE GENOMIC DNA]</scope>
    <source>
        <strain evidence="9 10">DSM 43805</strain>
    </source>
</reference>
<dbReference type="Proteomes" id="UP000294901">
    <property type="component" value="Unassembled WGS sequence"/>
</dbReference>
<keyword evidence="4 8" id="KW-1003">Cell membrane</keyword>
<comment type="similarity">
    <text evidence="2 8">Belongs to the 4-toluene sulfonate uptake permease (TSUP) (TC 2.A.102) family.</text>
</comment>
<dbReference type="EMBL" id="SNWR01000002">
    <property type="protein sequence ID" value="TDO32209.1"/>
    <property type="molecule type" value="Genomic_DNA"/>
</dbReference>